<dbReference type="InterPro" id="IPR050526">
    <property type="entry name" value="Rubredoxin_ET"/>
</dbReference>
<keyword evidence="6 8" id="KW-0249">Electron transport</keyword>
<dbReference type="SUPFAM" id="SSF57802">
    <property type="entry name" value="Rubredoxin-like"/>
    <property type="match status" value="1"/>
</dbReference>
<keyword evidence="12" id="KW-1185">Reference proteome</keyword>
<evidence type="ECO:0000256" key="4">
    <source>
        <dbReference type="ARBA" id="ARBA00022448"/>
    </source>
</evidence>
<evidence type="ECO:0000256" key="7">
    <source>
        <dbReference type="ARBA" id="ARBA00023004"/>
    </source>
</evidence>
<protein>
    <recommendedName>
        <fullName evidence="8">Rubredoxin</fullName>
    </recommendedName>
</protein>
<evidence type="ECO:0000256" key="3">
    <source>
        <dbReference type="ARBA" id="ARBA00005337"/>
    </source>
</evidence>
<feature type="binding site" evidence="9">
    <location>
        <position position="41"/>
    </location>
    <ligand>
        <name>Fe cation</name>
        <dbReference type="ChEBI" id="CHEBI:24875"/>
    </ligand>
</feature>
<dbReference type="InterPro" id="IPR018527">
    <property type="entry name" value="Rubredoxin_Fe_BS"/>
</dbReference>
<comment type="cofactor">
    <cofactor evidence="8 9">
        <name>Fe(3+)</name>
        <dbReference type="ChEBI" id="CHEBI:29034"/>
    </cofactor>
    <text evidence="8 9">Binds 1 Fe(3+) ion per subunit.</text>
</comment>
<dbReference type="GO" id="GO:0009055">
    <property type="term" value="F:electron transfer activity"/>
    <property type="evidence" value="ECO:0007669"/>
    <property type="project" value="InterPro"/>
</dbReference>
<evidence type="ECO:0000256" key="2">
    <source>
        <dbReference type="ARBA" id="ARBA00004933"/>
    </source>
</evidence>
<gene>
    <name evidence="11" type="primary">rubA_1</name>
    <name evidence="11" type="ORF">MBHS_00240</name>
</gene>
<dbReference type="PANTHER" id="PTHR47627">
    <property type="entry name" value="RUBREDOXIN"/>
    <property type="match status" value="1"/>
</dbReference>
<dbReference type="CDD" id="cd00730">
    <property type="entry name" value="rubredoxin"/>
    <property type="match status" value="1"/>
</dbReference>
<dbReference type="InterPro" id="IPR024934">
    <property type="entry name" value="Rubredoxin-like_dom"/>
</dbReference>
<sequence>MEFETYMCVICGVVYDEAQGWPEDNIAPGTLWEDVPEDWKCPECGVGKEDFEMVSI</sequence>
<feature type="binding site" evidence="9">
    <location>
        <position position="8"/>
    </location>
    <ligand>
        <name>Fe cation</name>
        <dbReference type="ChEBI" id="CHEBI:24875"/>
    </ligand>
</feature>
<dbReference type="FunFam" id="2.20.28.10:FF:000001">
    <property type="entry name" value="Rubredoxin"/>
    <property type="match status" value="1"/>
</dbReference>
<dbReference type="RefSeq" id="WP_103918464.1">
    <property type="nucleotide sequence ID" value="NZ_FMSV02000049.1"/>
</dbReference>
<dbReference type="EMBL" id="FMSV02000049">
    <property type="protein sequence ID" value="SEH04394.1"/>
    <property type="molecule type" value="Genomic_DNA"/>
</dbReference>
<dbReference type="Gene3D" id="2.20.28.10">
    <property type="match status" value="1"/>
</dbReference>
<keyword evidence="7 8" id="KW-0408">Iron</keyword>
<dbReference type="InterPro" id="IPR024922">
    <property type="entry name" value="Rubredoxin"/>
</dbReference>
<dbReference type="InterPro" id="IPR024935">
    <property type="entry name" value="Rubredoxin_dom"/>
</dbReference>
<feature type="binding site" evidence="9">
    <location>
        <position position="44"/>
    </location>
    <ligand>
        <name>Fe cation</name>
        <dbReference type="ChEBI" id="CHEBI:24875"/>
    </ligand>
</feature>
<proteinExistence type="inferred from homology"/>
<keyword evidence="4 8" id="KW-0813">Transport</keyword>
<name>A0A1H6F5Y5_9GAMM</name>
<evidence type="ECO:0000256" key="8">
    <source>
        <dbReference type="PIRNR" id="PIRNR000071"/>
    </source>
</evidence>
<dbReference type="PIRSF" id="PIRSF000071">
    <property type="entry name" value="Rubredoxin"/>
    <property type="match status" value="1"/>
</dbReference>
<evidence type="ECO:0000256" key="1">
    <source>
        <dbReference type="ARBA" id="ARBA00002792"/>
    </source>
</evidence>
<dbReference type="Proteomes" id="UP000236724">
    <property type="component" value="Unassembled WGS sequence"/>
</dbReference>
<dbReference type="PRINTS" id="PR00163">
    <property type="entry name" value="RUBREDOXIN"/>
</dbReference>
<evidence type="ECO:0000256" key="9">
    <source>
        <dbReference type="PIRSR" id="PIRSR000071-1"/>
    </source>
</evidence>
<evidence type="ECO:0000259" key="10">
    <source>
        <dbReference type="PROSITE" id="PS50903"/>
    </source>
</evidence>
<dbReference type="Pfam" id="PF00301">
    <property type="entry name" value="Rubredoxin"/>
    <property type="match status" value="1"/>
</dbReference>
<dbReference type="PROSITE" id="PS00202">
    <property type="entry name" value="RUBREDOXIN"/>
    <property type="match status" value="1"/>
</dbReference>
<feature type="binding site" evidence="9">
    <location>
        <position position="11"/>
    </location>
    <ligand>
        <name>Fe cation</name>
        <dbReference type="ChEBI" id="CHEBI:24875"/>
    </ligand>
</feature>
<feature type="domain" description="Rubredoxin-like" evidence="10">
    <location>
        <begin position="3"/>
        <end position="54"/>
    </location>
</feature>
<comment type="function">
    <text evidence="1">Involved in the hydrocarbon hydroxylating system, which transfers electrons from NADH to rubredoxin reductase and then through rubredoxin to alkane 1 monooxygenase.</text>
</comment>
<dbReference type="GO" id="GO:0043448">
    <property type="term" value="P:alkane catabolic process"/>
    <property type="evidence" value="ECO:0007669"/>
    <property type="project" value="TreeGrafter"/>
</dbReference>
<comment type="pathway">
    <text evidence="2">Hydrocarbon metabolism; alkane degradation.</text>
</comment>
<comment type="similarity">
    <text evidence="3 8">Belongs to the rubredoxin family.</text>
</comment>
<dbReference type="PANTHER" id="PTHR47627:SF1">
    <property type="entry name" value="RUBREDOXIN-1-RELATED"/>
    <property type="match status" value="1"/>
</dbReference>
<dbReference type="GO" id="GO:0005506">
    <property type="term" value="F:iron ion binding"/>
    <property type="evidence" value="ECO:0007669"/>
    <property type="project" value="InterPro"/>
</dbReference>
<evidence type="ECO:0000256" key="5">
    <source>
        <dbReference type="ARBA" id="ARBA00022723"/>
    </source>
</evidence>
<dbReference type="PROSITE" id="PS50903">
    <property type="entry name" value="RUBREDOXIN_LIKE"/>
    <property type="match status" value="1"/>
</dbReference>
<evidence type="ECO:0000313" key="12">
    <source>
        <dbReference type="Proteomes" id="UP000236724"/>
    </source>
</evidence>
<keyword evidence="5 8" id="KW-0479">Metal-binding</keyword>
<evidence type="ECO:0000313" key="11">
    <source>
        <dbReference type="EMBL" id="SEH04394.1"/>
    </source>
</evidence>
<organism evidence="11 12">
    <name type="scientific">Candidatus Venteria ishoeyi</name>
    <dbReference type="NCBI Taxonomy" id="1899563"/>
    <lineage>
        <taxon>Bacteria</taxon>
        <taxon>Pseudomonadati</taxon>
        <taxon>Pseudomonadota</taxon>
        <taxon>Gammaproteobacteria</taxon>
        <taxon>Thiotrichales</taxon>
        <taxon>Thiotrichaceae</taxon>
        <taxon>Venteria</taxon>
    </lineage>
</organism>
<reference evidence="11 12" key="1">
    <citation type="submission" date="2016-10" db="EMBL/GenBank/DDBJ databases">
        <authorList>
            <person name="de Groot N.N."/>
        </authorList>
    </citation>
    <scope>NUCLEOTIDE SEQUENCE [LARGE SCALE GENOMIC DNA]</scope>
    <source>
        <strain evidence="11">MBHS1</strain>
    </source>
</reference>
<evidence type="ECO:0000256" key="6">
    <source>
        <dbReference type="ARBA" id="ARBA00022982"/>
    </source>
</evidence>
<dbReference type="OrthoDB" id="9800607at2"/>
<dbReference type="AlphaFoldDB" id="A0A1H6F5Y5"/>
<accession>A0A1H6F5Y5</accession>